<gene>
    <name evidence="1" type="ORF">L0C25_01280</name>
</gene>
<accession>A0AA46TI85</accession>
<keyword evidence="2" id="KW-1185">Reference proteome</keyword>
<dbReference type="GO" id="GO:0003824">
    <property type="term" value="F:catalytic activity"/>
    <property type="evidence" value="ECO:0007669"/>
    <property type="project" value="InterPro"/>
</dbReference>
<dbReference type="RefSeq" id="WP_271634565.1">
    <property type="nucleotide sequence ID" value="NZ_CP094970.1"/>
</dbReference>
<protein>
    <submittedName>
        <fullName evidence="1">Cytidine deaminase</fullName>
    </submittedName>
</protein>
<evidence type="ECO:0000313" key="1">
    <source>
        <dbReference type="EMBL" id="UYM05740.1"/>
    </source>
</evidence>
<dbReference type="Gene3D" id="3.40.140.10">
    <property type="entry name" value="Cytidine Deaminase, domain 2"/>
    <property type="match status" value="1"/>
</dbReference>
<proteinExistence type="predicted"/>
<organism evidence="1 2">
    <name type="scientific">Solicola gregarius</name>
    <dbReference type="NCBI Taxonomy" id="2908642"/>
    <lineage>
        <taxon>Bacteria</taxon>
        <taxon>Bacillati</taxon>
        <taxon>Actinomycetota</taxon>
        <taxon>Actinomycetes</taxon>
        <taxon>Propionibacteriales</taxon>
        <taxon>Nocardioidaceae</taxon>
        <taxon>Solicola</taxon>
    </lineage>
</organism>
<dbReference type="KEGG" id="sgrg:L0C25_01280"/>
<evidence type="ECO:0000313" key="2">
    <source>
        <dbReference type="Proteomes" id="UP001164390"/>
    </source>
</evidence>
<name>A0AA46TI85_9ACTN</name>
<dbReference type="Proteomes" id="UP001164390">
    <property type="component" value="Chromosome"/>
</dbReference>
<sequence length="114" mass="11336">MPVELSNPEDVKIVTLAKATRLRTGSAQGAAVRDLDGRTYAAAPVDLVSLQLSALQLAVAMAVSSGARGLEAAAVSTDSDVAEADLAAVRDLGGPGVDVIAADARGAATAVLHT</sequence>
<dbReference type="AlphaFoldDB" id="A0AA46TI85"/>
<dbReference type="InterPro" id="IPR016193">
    <property type="entry name" value="Cytidine_deaminase-like"/>
</dbReference>
<dbReference type="SUPFAM" id="SSF53927">
    <property type="entry name" value="Cytidine deaminase-like"/>
    <property type="match status" value="1"/>
</dbReference>
<dbReference type="EMBL" id="CP094970">
    <property type="protein sequence ID" value="UYM05740.1"/>
    <property type="molecule type" value="Genomic_DNA"/>
</dbReference>
<reference evidence="1" key="1">
    <citation type="submission" date="2022-01" db="EMBL/GenBank/DDBJ databases">
        <title>Nocardioidaceae gen. sp. A5X3R13.</title>
        <authorList>
            <person name="Lopez Marin M.A."/>
            <person name="Uhlik O."/>
        </authorList>
    </citation>
    <scope>NUCLEOTIDE SEQUENCE</scope>
    <source>
        <strain evidence="1">A5X3R13</strain>
    </source>
</reference>